<dbReference type="AlphaFoldDB" id="A0A815GGZ3"/>
<feature type="transmembrane region" description="Helical" evidence="8">
    <location>
        <begin position="184"/>
        <end position="206"/>
    </location>
</feature>
<protein>
    <recommendedName>
        <fullName evidence="9">G-protein coupled receptors family 1 profile domain-containing protein</fullName>
    </recommendedName>
</protein>
<organism evidence="10 12">
    <name type="scientific">Rotaria sordida</name>
    <dbReference type="NCBI Taxonomy" id="392033"/>
    <lineage>
        <taxon>Eukaryota</taxon>
        <taxon>Metazoa</taxon>
        <taxon>Spiralia</taxon>
        <taxon>Gnathifera</taxon>
        <taxon>Rotifera</taxon>
        <taxon>Eurotatoria</taxon>
        <taxon>Bdelloidea</taxon>
        <taxon>Philodinida</taxon>
        <taxon>Philodinidae</taxon>
        <taxon>Rotaria</taxon>
    </lineage>
</organism>
<dbReference type="SUPFAM" id="SSF81321">
    <property type="entry name" value="Family A G protein-coupled receptor-like"/>
    <property type="match status" value="1"/>
</dbReference>
<dbReference type="InterPro" id="IPR017452">
    <property type="entry name" value="GPCR_Rhodpsn_7TM"/>
</dbReference>
<dbReference type="Pfam" id="PF00001">
    <property type="entry name" value="7tm_1"/>
    <property type="match status" value="1"/>
</dbReference>
<dbReference type="PANTHER" id="PTHR24243">
    <property type="entry name" value="G-PROTEIN COUPLED RECEPTOR"/>
    <property type="match status" value="1"/>
</dbReference>
<dbReference type="InterPro" id="IPR000276">
    <property type="entry name" value="GPCR_Rhodpsn"/>
</dbReference>
<evidence type="ECO:0000256" key="6">
    <source>
        <dbReference type="ARBA" id="ARBA00023170"/>
    </source>
</evidence>
<evidence type="ECO:0000256" key="8">
    <source>
        <dbReference type="SAM" id="Phobius"/>
    </source>
</evidence>
<evidence type="ECO:0000313" key="13">
    <source>
        <dbReference type="Proteomes" id="UP000663870"/>
    </source>
</evidence>
<evidence type="ECO:0000313" key="10">
    <source>
        <dbReference type="EMBL" id="CAF1339539.1"/>
    </source>
</evidence>
<reference evidence="10" key="1">
    <citation type="submission" date="2021-02" db="EMBL/GenBank/DDBJ databases">
        <authorList>
            <person name="Nowell W R."/>
        </authorList>
    </citation>
    <scope>NUCLEOTIDE SEQUENCE</scope>
</reference>
<dbReference type="PANTHER" id="PTHR24243:SF233">
    <property type="entry name" value="THYROTROPIN-RELEASING HORMONE RECEPTOR"/>
    <property type="match status" value="1"/>
</dbReference>
<dbReference type="Proteomes" id="UP000663870">
    <property type="component" value="Unassembled WGS sequence"/>
</dbReference>
<evidence type="ECO:0000256" key="2">
    <source>
        <dbReference type="ARBA" id="ARBA00022692"/>
    </source>
</evidence>
<dbReference type="EMBL" id="CAJNOL010004862">
    <property type="protein sequence ID" value="CAF1595997.1"/>
    <property type="molecule type" value="Genomic_DNA"/>
</dbReference>
<accession>A0A815GGZ3</accession>
<dbReference type="GO" id="GO:0005886">
    <property type="term" value="C:plasma membrane"/>
    <property type="evidence" value="ECO:0007669"/>
    <property type="project" value="TreeGrafter"/>
</dbReference>
<keyword evidence="5 8" id="KW-0472">Membrane</keyword>
<feature type="transmembrane region" description="Helical" evidence="8">
    <location>
        <begin position="136"/>
        <end position="155"/>
    </location>
</feature>
<feature type="transmembrane region" description="Helical" evidence="8">
    <location>
        <begin position="53"/>
        <end position="75"/>
    </location>
</feature>
<evidence type="ECO:0000259" key="9">
    <source>
        <dbReference type="PROSITE" id="PS50262"/>
    </source>
</evidence>
<dbReference type="EMBL" id="CAJNOH010003523">
    <property type="protein sequence ID" value="CAF1339539.1"/>
    <property type="molecule type" value="Genomic_DNA"/>
</dbReference>
<feature type="transmembrane region" description="Helical" evidence="8">
    <location>
        <begin position="20"/>
        <end position="41"/>
    </location>
</feature>
<sequence>MSNTTTDWLATQFNTASWAVNQVCIPILFFVGIIGWTLNTITFSRPSLRSNSCATYFHASSWANLCVLFWSPFIYAVGNWSGYRLPARSILFCKIRIYFITMFCHTSVAFLLLACGDRFMLCSRSANRRRLCHVRIAYKMIIITIIICALLPLYISLKYNRLSAVSNLCIIDIDFLIFDVTYKLTIWAIVPPSLMLTLGSLTIYSLKHNARQIANIRIQIHSKDRQLVAMLIGQIALYITTTWPYVAVIIYNVLTQNILPSNKSVTRNAIETFALSFSANFFLYLYNAISFLVYTLTAPSFRRELFLALVPTFIRQQFHNRIGTTTLQQIENRTGNVSYIRSRERVMIESVA</sequence>
<evidence type="ECO:0000313" key="12">
    <source>
        <dbReference type="Proteomes" id="UP000663854"/>
    </source>
</evidence>
<keyword evidence="3 8" id="KW-1133">Transmembrane helix</keyword>
<evidence type="ECO:0000256" key="1">
    <source>
        <dbReference type="ARBA" id="ARBA00004141"/>
    </source>
</evidence>
<feature type="transmembrane region" description="Helical" evidence="8">
    <location>
        <begin position="95"/>
        <end position="115"/>
    </location>
</feature>
<evidence type="ECO:0000256" key="5">
    <source>
        <dbReference type="ARBA" id="ARBA00023136"/>
    </source>
</evidence>
<comment type="subcellular location">
    <subcellularLocation>
        <location evidence="1">Membrane</location>
        <topology evidence="1">Multi-pass membrane protein</topology>
    </subcellularLocation>
</comment>
<keyword evidence="6" id="KW-0675">Receptor</keyword>
<keyword evidence="4" id="KW-0297">G-protein coupled receptor</keyword>
<evidence type="ECO:0000256" key="3">
    <source>
        <dbReference type="ARBA" id="ARBA00022989"/>
    </source>
</evidence>
<keyword evidence="2 8" id="KW-0812">Transmembrane</keyword>
<evidence type="ECO:0000256" key="4">
    <source>
        <dbReference type="ARBA" id="ARBA00023040"/>
    </source>
</evidence>
<keyword evidence="13" id="KW-1185">Reference proteome</keyword>
<feature type="domain" description="G-protein coupled receptors family 1 profile" evidence="9">
    <location>
        <begin position="35"/>
        <end position="294"/>
    </location>
</feature>
<dbReference type="PROSITE" id="PS50262">
    <property type="entry name" value="G_PROTEIN_RECEP_F1_2"/>
    <property type="match status" value="1"/>
</dbReference>
<dbReference type="GO" id="GO:0004930">
    <property type="term" value="F:G protein-coupled receptor activity"/>
    <property type="evidence" value="ECO:0007669"/>
    <property type="project" value="UniProtKB-KW"/>
</dbReference>
<dbReference type="Gene3D" id="1.20.1070.10">
    <property type="entry name" value="Rhodopsin 7-helix transmembrane proteins"/>
    <property type="match status" value="1"/>
</dbReference>
<dbReference type="Proteomes" id="UP000663854">
    <property type="component" value="Unassembled WGS sequence"/>
</dbReference>
<feature type="transmembrane region" description="Helical" evidence="8">
    <location>
        <begin position="273"/>
        <end position="296"/>
    </location>
</feature>
<proteinExistence type="predicted"/>
<comment type="caution">
    <text evidence="10">The sequence shown here is derived from an EMBL/GenBank/DDBJ whole genome shotgun (WGS) entry which is preliminary data.</text>
</comment>
<feature type="transmembrane region" description="Helical" evidence="8">
    <location>
        <begin position="227"/>
        <end position="253"/>
    </location>
</feature>
<keyword evidence="7" id="KW-0807">Transducer</keyword>
<evidence type="ECO:0000256" key="7">
    <source>
        <dbReference type="ARBA" id="ARBA00023224"/>
    </source>
</evidence>
<name>A0A815GGZ3_9BILA</name>
<gene>
    <name evidence="11" type="ORF">JXQ802_LOCUS47735</name>
    <name evidence="10" type="ORF">PYM288_LOCUS31818</name>
</gene>
<evidence type="ECO:0000313" key="11">
    <source>
        <dbReference type="EMBL" id="CAF1595997.1"/>
    </source>
</evidence>